<dbReference type="VEuPathDB" id="TrichDB:TVAG_003590"/>
<accession>A2E573</accession>
<organism evidence="2 3">
    <name type="scientific">Trichomonas vaginalis (strain ATCC PRA-98 / G3)</name>
    <dbReference type="NCBI Taxonomy" id="412133"/>
    <lineage>
        <taxon>Eukaryota</taxon>
        <taxon>Metamonada</taxon>
        <taxon>Parabasalia</taxon>
        <taxon>Trichomonadida</taxon>
        <taxon>Trichomonadidae</taxon>
        <taxon>Trichomonas</taxon>
    </lineage>
</organism>
<dbReference type="RefSeq" id="XP_001324376.1">
    <property type="nucleotide sequence ID" value="XM_001324341.1"/>
</dbReference>
<keyword evidence="3" id="KW-1185">Reference proteome</keyword>
<keyword evidence="1" id="KW-1133">Transmembrane helix</keyword>
<gene>
    <name evidence="2" type="ORF">TVAG_003590</name>
</gene>
<evidence type="ECO:0000313" key="2">
    <source>
        <dbReference type="EMBL" id="EAY12153.1"/>
    </source>
</evidence>
<dbReference type="KEGG" id="tva:4770106"/>
<reference evidence="2" key="2">
    <citation type="journal article" date="2007" name="Science">
        <title>Draft genome sequence of the sexually transmitted pathogen Trichomonas vaginalis.</title>
        <authorList>
            <person name="Carlton J.M."/>
            <person name="Hirt R.P."/>
            <person name="Silva J.C."/>
            <person name="Delcher A.L."/>
            <person name="Schatz M."/>
            <person name="Zhao Q."/>
            <person name="Wortman J.R."/>
            <person name="Bidwell S.L."/>
            <person name="Alsmark U.C.M."/>
            <person name="Besteiro S."/>
            <person name="Sicheritz-Ponten T."/>
            <person name="Noel C.J."/>
            <person name="Dacks J.B."/>
            <person name="Foster P.G."/>
            <person name="Simillion C."/>
            <person name="Van de Peer Y."/>
            <person name="Miranda-Saavedra D."/>
            <person name="Barton G.J."/>
            <person name="Westrop G.D."/>
            <person name="Mueller S."/>
            <person name="Dessi D."/>
            <person name="Fiori P.L."/>
            <person name="Ren Q."/>
            <person name="Paulsen I."/>
            <person name="Zhang H."/>
            <person name="Bastida-Corcuera F.D."/>
            <person name="Simoes-Barbosa A."/>
            <person name="Brown M.T."/>
            <person name="Hayes R.D."/>
            <person name="Mukherjee M."/>
            <person name="Okumura C.Y."/>
            <person name="Schneider R."/>
            <person name="Smith A.J."/>
            <person name="Vanacova S."/>
            <person name="Villalvazo M."/>
            <person name="Haas B.J."/>
            <person name="Pertea M."/>
            <person name="Feldblyum T.V."/>
            <person name="Utterback T.R."/>
            <person name="Shu C.L."/>
            <person name="Osoegawa K."/>
            <person name="de Jong P.J."/>
            <person name="Hrdy I."/>
            <person name="Horvathova L."/>
            <person name="Zubacova Z."/>
            <person name="Dolezal P."/>
            <person name="Malik S.B."/>
            <person name="Logsdon J.M. Jr."/>
            <person name="Henze K."/>
            <person name="Gupta A."/>
            <person name="Wang C.C."/>
            <person name="Dunne R.L."/>
            <person name="Upcroft J.A."/>
            <person name="Upcroft P."/>
            <person name="White O."/>
            <person name="Salzberg S.L."/>
            <person name="Tang P."/>
            <person name="Chiu C.-H."/>
            <person name="Lee Y.-S."/>
            <person name="Embley T.M."/>
            <person name="Coombs G.H."/>
            <person name="Mottram J.C."/>
            <person name="Tachezy J."/>
            <person name="Fraser-Liggett C.M."/>
            <person name="Johnson P.J."/>
        </authorList>
    </citation>
    <scope>NUCLEOTIDE SEQUENCE [LARGE SCALE GENOMIC DNA]</scope>
    <source>
        <strain evidence="2">G3</strain>
    </source>
</reference>
<evidence type="ECO:0000313" key="3">
    <source>
        <dbReference type="Proteomes" id="UP000001542"/>
    </source>
</evidence>
<name>A2E573_TRIV3</name>
<dbReference type="VEuPathDB" id="TrichDB:TVAGG3_0475600"/>
<feature type="transmembrane region" description="Helical" evidence="1">
    <location>
        <begin position="15"/>
        <end position="34"/>
    </location>
</feature>
<dbReference type="Proteomes" id="UP000001542">
    <property type="component" value="Unassembled WGS sequence"/>
</dbReference>
<keyword evidence="1" id="KW-0472">Membrane</keyword>
<keyword evidence="1" id="KW-0812">Transmembrane</keyword>
<reference evidence="2" key="1">
    <citation type="submission" date="2006-10" db="EMBL/GenBank/DDBJ databases">
        <authorList>
            <person name="Amadeo P."/>
            <person name="Zhao Q."/>
            <person name="Wortman J."/>
            <person name="Fraser-Liggett C."/>
            <person name="Carlton J."/>
        </authorList>
    </citation>
    <scope>NUCLEOTIDE SEQUENCE</scope>
    <source>
        <strain evidence="2">G3</strain>
    </source>
</reference>
<dbReference type="AlphaFoldDB" id="A2E573"/>
<dbReference type="InParanoid" id="A2E573"/>
<sequence>MNFVPQSAPSSYSTSYYALGFPTVKVFNAFLATIQKQNERFKKATFTLDQNNKPSKMYDPIKFSTNSNIREYNLYKFDNFVVQFWDNLDIIPSNCVLIKKNDYNNSVHDLITQNAIVKRHDRQKLKILDAGENWCVMTDRDMSQISGVDLFQPNSYNKLLYTKDLPIDIDLNYIVELFSDYGCISADVDEKNKCFRCVFKNDETQIQRALKDFEVNLTEEIKS</sequence>
<protein>
    <submittedName>
        <fullName evidence="2">Uncharacterized protein</fullName>
    </submittedName>
</protein>
<dbReference type="EMBL" id="DS113306">
    <property type="protein sequence ID" value="EAY12153.1"/>
    <property type="molecule type" value="Genomic_DNA"/>
</dbReference>
<proteinExistence type="predicted"/>
<evidence type="ECO:0000256" key="1">
    <source>
        <dbReference type="SAM" id="Phobius"/>
    </source>
</evidence>